<dbReference type="InterPro" id="IPR051487">
    <property type="entry name" value="Ser/Thr_Proteases_Immune/Dev"/>
</dbReference>
<reference evidence="5" key="1">
    <citation type="submission" date="2021-05" db="EMBL/GenBank/DDBJ databases">
        <authorList>
            <person name="Alioto T."/>
            <person name="Alioto T."/>
            <person name="Gomez Garrido J."/>
        </authorList>
    </citation>
    <scope>NUCLEOTIDE SEQUENCE</scope>
</reference>
<evidence type="ECO:0000259" key="4">
    <source>
        <dbReference type="Pfam" id="PF00089"/>
    </source>
</evidence>
<dbReference type="GO" id="GO:0004252">
    <property type="term" value="F:serine-type endopeptidase activity"/>
    <property type="evidence" value="ECO:0007669"/>
    <property type="project" value="InterPro"/>
</dbReference>
<protein>
    <submittedName>
        <fullName evidence="5">Serine protease 41</fullName>
    </submittedName>
</protein>
<evidence type="ECO:0000256" key="1">
    <source>
        <dbReference type="ARBA" id="ARBA00023157"/>
    </source>
</evidence>
<dbReference type="InterPro" id="IPR043504">
    <property type="entry name" value="Peptidase_S1_PA_chymotrypsin"/>
</dbReference>
<sequence length="123" mass="14306">MKTVELQLTESRPCEDSLRRMIYKNVFKLSESFQCAEEEANTVNIGRLDVGSPLVCTVPGKDRQFYQVGLYSWSTVEPNVPSVFTNVTFFREWIDGQMKLIDRLPYIYEPEVENEENEGNEQN</sequence>
<feature type="domain" description="Peptidase S1" evidence="4">
    <location>
        <begin position="3"/>
        <end position="94"/>
    </location>
</feature>
<evidence type="ECO:0000256" key="3">
    <source>
        <dbReference type="ARBA" id="ARBA00024195"/>
    </source>
</evidence>
<organism evidence="5">
    <name type="scientific">Culex pipiens</name>
    <name type="common">House mosquito</name>
    <dbReference type="NCBI Taxonomy" id="7175"/>
    <lineage>
        <taxon>Eukaryota</taxon>
        <taxon>Metazoa</taxon>
        <taxon>Ecdysozoa</taxon>
        <taxon>Arthropoda</taxon>
        <taxon>Hexapoda</taxon>
        <taxon>Insecta</taxon>
        <taxon>Pterygota</taxon>
        <taxon>Neoptera</taxon>
        <taxon>Endopterygota</taxon>
        <taxon>Diptera</taxon>
        <taxon>Nematocera</taxon>
        <taxon>Culicoidea</taxon>
        <taxon>Culicidae</taxon>
        <taxon>Culicinae</taxon>
        <taxon>Culicini</taxon>
        <taxon>Culex</taxon>
        <taxon>Culex</taxon>
    </lineage>
</organism>
<keyword evidence="5" id="KW-0378">Hydrolase</keyword>
<dbReference type="Pfam" id="PF00089">
    <property type="entry name" value="Trypsin"/>
    <property type="match status" value="1"/>
</dbReference>
<dbReference type="PANTHER" id="PTHR24256">
    <property type="entry name" value="TRYPTASE-RELATED"/>
    <property type="match status" value="1"/>
</dbReference>
<evidence type="ECO:0000313" key="5">
    <source>
        <dbReference type="EMBL" id="CAG6462479.1"/>
    </source>
</evidence>
<dbReference type="AlphaFoldDB" id="A0A8D8FA27"/>
<keyword evidence="5" id="KW-0645">Protease</keyword>
<proteinExistence type="inferred from homology"/>
<dbReference type="Gene3D" id="2.40.10.10">
    <property type="entry name" value="Trypsin-like serine proteases"/>
    <property type="match status" value="1"/>
</dbReference>
<dbReference type="InterPro" id="IPR001254">
    <property type="entry name" value="Trypsin_dom"/>
</dbReference>
<dbReference type="InterPro" id="IPR009003">
    <property type="entry name" value="Peptidase_S1_PA"/>
</dbReference>
<dbReference type="EMBL" id="HBUE01045530">
    <property type="protein sequence ID" value="CAG6462479.1"/>
    <property type="molecule type" value="Transcribed_RNA"/>
</dbReference>
<comment type="similarity">
    <text evidence="3">Belongs to the peptidase S1 family. CLIP subfamily.</text>
</comment>
<evidence type="ECO:0000256" key="2">
    <source>
        <dbReference type="ARBA" id="ARBA00023180"/>
    </source>
</evidence>
<name>A0A8D8FA27_CULPI</name>
<keyword evidence="1" id="KW-1015">Disulfide bond</keyword>
<dbReference type="EMBL" id="HBUE01045531">
    <property type="protein sequence ID" value="CAG6462481.1"/>
    <property type="molecule type" value="Transcribed_RNA"/>
</dbReference>
<accession>A0A8D8FA27</accession>
<keyword evidence="2" id="KW-0325">Glycoprotein</keyword>
<dbReference type="SUPFAM" id="SSF50494">
    <property type="entry name" value="Trypsin-like serine proteases"/>
    <property type="match status" value="1"/>
</dbReference>
<dbReference type="GO" id="GO:0006508">
    <property type="term" value="P:proteolysis"/>
    <property type="evidence" value="ECO:0007669"/>
    <property type="project" value="UniProtKB-KW"/>
</dbReference>
<dbReference type="EMBL" id="HBUE01045532">
    <property type="protein sequence ID" value="CAG6462483.1"/>
    <property type="molecule type" value="Transcribed_RNA"/>
</dbReference>